<feature type="region of interest" description="Disordered" evidence="1">
    <location>
        <begin position="304"/>
        <end position="342"/>
    </location>
</feature>
<reference evidence="2" key="1">
    <citation type="journal article" date="2020" name="Stud. Mycol.">
        <title>101 Dothideomycetes genomes: a test case for predicting lifestyles and emergence of pathogens.</title>
        <authorList>
            <person name="Haridas S."/>
            <person name="Albert R."/>
            <person name="Binder M."/>
            <person name="Bloem J."/>
            <person name="Labutti K."/>
            <person name="Salamov A."/>
            <person name="Andreopoulos B."/>
            <person name="Baker S."/>
            <person name="Barry K."/>
            <person name="Bills G."/>
            <person name="Bluhm B."/>
            <person name="Cannon C."/>
            <person name="Castanera R."/>
            <person name="Culley D."/>
            <person name="Daum C."/>
            <person name="Ezra D."/>
            <person name="Gonzalez J."/>
            <person name="Henrissat B."/>
            <person name="Kuo A."/>
            <person name="Liang C."/>
            <person name="Lipzen A."/>
            <person name="Lutzoni F."/>
            <person name="Magnuson J."/>
            <person name="Mondo S."/>
            <person name="Nolan M."/>
            <person name="Ohm R."/>
            <person name="Pangilinan J."/>
            <person name="Park H.-J."/>
            <person name="Ramirez L."/>
            <person name="Alfaro M."/>
            <person name="Sun H."/>
            <person name="Tritt A."/>
            <person name="Yoshinaga Y."/>
            <person name="Zwiers L.-H."/>
            <person name="Turgeon B."/>
            <person name="Goodwin S."/>
            <person name="Spatafora J."/>
            <person name="Crous P."/>
            <person name="Grigoriev I."/>
        </authorList>
    </citation>
    <scope>NUCLEOTIDE SEQUENCE</scope>
    <source>
        <strain evidence="2">CBS 269.34</strain>
    </source>
</reference>
<proteinExistence type="predicted"/>
<evidence type="ECO:0000256" key="1">
    <source>
        <dbReference type="SAM" id="MobiDB-lite"/>
    </source>
</evidence>
<protein>
    <submittedName>
        <fullName evidence="2">Uncharacterized protein</fullName>
    </submittedName>
</protein>
<feature type="region of interest" description="Disordered" evidence="1">
    <location>
        <begin position="1"/>
        <end position="79"/>
    </location>
</feature>
<name>A0A6A6RB78_9PEZI</name>
<dbReference type="Proteomes" id="UP000799750">
    <property type="component" value="Unassembled WGS sequence"/>
</dbReference>
<dbReference type="EMBL" id="MU004181">
    <property type="protein sequence ID" value="KAF2502055.1"/>
    <property type="molecule type" value="Genomic_DNA"/>
</dbReference>
<feature type="compositionally biased region" description="Polar residues" evidence="1">
    <location>
        <begin position="440"/>
        <end position="451"/>
    </location>
</feature>
<feature type="region of interest" description="Disordered" evidence="1">
    <location>
        <begin position="360"/>
        <end position="389"/>
    </location>
</feature>
<sequence length="451" mass="47455">MGRGRGYDMSLPPEFQAAQASSTNPPGQIPAPARATKVVKGAQPEPNAGQNSAGSSKSQLRGTQQPSAHERQNPSLRTLSTEMATPRAINNPLHHDFEGSFRPFPFSPFAHTPSAAYTAAASDMGSDSLANHHSHLQNDDSVPYGAGADMQDAPVSAMPYGPPGYAGSRMSITGELQQLPQDNISGAAYQTWAFENGIPISPFPGTLGQVESPSELHDIDQAAGRAYRVGLRNAVMPPEDGLTDENGIPATWESFCSPLQDGLLAPAGTVHASTGVYGGLGLGYQPEGRVVVGERQNFQLGQHEEVTGQSTSSDYPDPHSNQQQPRQPGNGPVFNQHAFSTPLAPAGSTAALRTLAPRMGHVKSTASSSPSGLLKNRPRAVSTRRKPGVHPELLDQRPCLAEGCSGTAPPGLGYGRYCSYACQQLGGTPRRSRAKGAVSTIDTVSGQPRRT</sequence>
<evidence type="ECO:0000313" key="2">
    <source>
        <dbReference type="EMBL" id="KAF2502055.1"/>
    </source>
</evidence>
<accession>A0A6A6RB78</accession>
<feature type="compositionally biased region" description="Polar residues" evidence="1">
    <location>
        <begin position="48"/>
        <end position="79"/>
    </location>
</feature>
<gene>
    <name evidence="2" type="ORF">BU16DRAFT_554123</name>
</gene>
<feature type="compositionally biased region" description="Basic residues" evidence="1">
    <location>
        <begin position="376"/>
        <end position="388"/>
    </location>
</feature>
<keyword evidence="3" id="KW-1185">Reference proteome</keyword>
<organism evidence="2 3">
    <name type="scientific">Lophium mytilinum</name>
    <dbReference type="NCBI Taxonomy" id="390894"/>
    <lineage>
        <taxon>Eukaryota</taxon>
        <taxon>Fungi</taxon>
        <taxon>Dikarya</taxon>
        <taxon>Ascomycota</taxon>
        <taxon>Pezizomycotina</taxon>
        <taxon>Dothideomycetes</taxon>
        <taxon>Pleosporomycetidae</taxon>
        <taxon>Mytilinidiales</taxon>
        <taxon>Mytilinidiaceae</taxon>
        <taxon>Lophium</taxon>
    </lineage>
</organism>
<evidence type="ECO:0000313" key="3">
    <source>
        <dbReference type="Proteomes" id="UP000799750"/>
    </source>
</evidence>
<feature type="region of interest" description="Disordered" evidence="1">
    <location>
        <begin position="429"/>
        <end position="451"/>
    </location>
</feature>
<feature type="compositionally biased region" description="Low complexity" evidence="1">
    <location>
        <begin position="321"/>
        <end position="332"/>
    </location>
</feature>
<dbReference type="AlphaFoldDB" id="A0A6A6RB78"/>